<organism evidence="2 3">
    <name type="scientific">Dibothriocephalus latus</name>
    <name type="common">Fish tapeworm</name>
    <name type="synonym">Diphyllobothrium latum</name>
    <dbReference type="NCBI Taxonomy" id="60516"/>
    <lineage>
        <taxon>Eukaryota</taxon>
        <taxon>Metazoa</taxon>
        <taxon>Spiralia</taxon>
        <taxon>Lophotrochozoa</taxon>
        <taxon>Platyhelminthes</taxon>
        <taxon>Cestoda</taxon>
        <taxon>Eucestoda</taxon>
        <taxon>Diphyllobothriidea</taxon>
        <taxon>Diphyllobothriidae</taxon>
        <taxon>Dibothriocephalus</taxon>
    </lineage>
</organism>
<evidence type="ECO:0000256" key="1">
    <source>
        <dbReference type="SAM" id="Phobius"/>
    </source>
</evidence>
<feature type="transmembrane region" description="Helical" evidence="1">
    <location>
        <begin position="120"/>
        <end position="146"/>
    </location>
</feature>
<reference evidence="2 3" key="1">
    <citation type="submission" date="2018-11" db="EMBL/GenBank/DDBJ databases">
        <authorList>
            <consortium name="Pathogen Informatics"/>
        </authorList>
    </citation>
    <scope>NUCLEOTIDE SEQUENCE [LARGE SCALE GENOMIC DNA]</scope>
</reference>
<accession>A0A3P6TX05</accession>
<dbReference type="EMBL" id="UYRU01044836">
    <property type="protein sequence ID" value="VDK87879.1"/>
    <property type="molecule type" value="Genomic_DNA"/>
</dbReference>
<dbReference type="Proteomes" id="UP000281553">
    <property type="component" value="Unassembled WGS sequence"/>
</dbReference>
<dbReference type="AlphaFoldDB" id="A0A3P6TX05"/>
<dbReference type="OrthoDB" id="6247498at2759"/>
<keyword evidence="3" id="KW-1185">Reference proteome</keyword>
<keyword evidence="1" id="KW-1133">Transmembrane helix</keyword>
<proteinExistence type="predicted"/>
<gene>
    <name evidence="2" type="ORF">DILT_LOCUS4097</name>
</gene>
<name>A0A3P6TX05_DIBLA</name>
<keyword evidence="1" id="KW-0812">Transmembrane</keyword>
<keyword evidence="1" id="KW-0472">Membrane</keyword>
<evidence type="ECO:0000313" key="2">
    <source>
        <dbReference type="EMBL" id="VDK87879.1"/>
    </source>
</evidence>
<sequence>MDFQARQHLQEICSIADSEEHATQRVRTVQESSLCQSLDQKSSSSYHIAPLGILSTMVTEQLKLPICAFLPISSAAEVYLGKQINKSSQKAKNKTEQYAPLTSQRDQQQLHLLLFKHSTFAAFVTGIYRLCLTTILLGVCVCWLLACKYLIAQMCSRTVSVLTNRVSPFVLGDDALCSSEYWLHPSKLSA</sequence>
<evidence type="ECO:0000313" key="3">
    <source>
        <dbReference type="Proteomes" id="UP000281553"/>
    </source>
</evidence>
<protein>
    <submittedName>
        <fullName evidence="2">Uncharacterized protein</fullName>
    </submittedName>
</protein>